<accession>A0A9Q3BBQ3</accession>
<keyword evidence="3" id="KW-1185">Reference proteome</keyword>
<gene>
    <name evidence="2" type="ORF">O181_001893</name>
</gene>
<proteinExistence type="predicted"/>
<dbReference type="AlphaFoldDB" id="A0A9Q3BBQ3"/>
<evidence type="ECO:0000256" key="1">
    <source>
        <dbReference type="SAM" id="MobiDB-lite"/>
    </source>
</evidence>
<comment type="caution">
    <text evidence="2">The sequence shown here is derived from an EMBL/GenBank/DDBJ whole genome shotgun (WGS) entry which is preliminary data.</text>
</comment>
<feature type="region of interest" description="Disordered" evidence="1">
    <location>
        <begin position="69"/>
        <end position="88"/>
    </location>
</feature>
<evidence type="ECO:0000313" key="2">
    <source>
        <dbReference type="EMBL" id="MBW0462178.1"/>
    </source>
</evidence>
<sequence>MPSSNPFKSHSGFVHYPDNESSIEYVQTQSPMSPEIPLTISIASLMNVSGLKIDIANAMAETSTTLTIPNSSVTPIPPNPTNTQMHLS</sequence>
<dbReference type="Proteomes" id="UP000765509">
    <property type="component" value="Unassembled WGS sequence"/>
</dbReference>
<dbReference type="EMBL" id="AVOT02000298">
    <property type="protein sequence ID" value="MBW0462178.1"/>
    <property type="molecule type" value="Genomic_DNA"/>
</dbReference>
<name>A0A9Q3BBQ3_9BASI</name>
<evidence type="ECO:0000313" key="3">
    <source>
        <dbReference type="Proteomes" id="UP000765509"/>
    </source>
</evidence>
<protein>
    <submittedName>
        <fullName evidence="2">Uncharacterized protein</fullName>
    </submittedName>
</protein>
<organism evidence="2 3">
    <name type="scientific">Austropuccinia psidii MF-1</name>
    <dbReference type="NCBI Taxonomy" id="1389203"/>
    <lineage>
        <taxon>Eukaryota</taxon>
        <taxon>Fungi</taxon>
        <taxon>Dikarya</taxon>
        <taxon>Basidiomycota</taxon>
        <taxon>Pucciniomycotina</taxon>
        <taxon>Pucciniomycetes</taxon>
        <taxon>Pucciniales</taxon>
        <taxon>Sphaerophragmiaceae</taxon>
        <taxon>Austropuccinia</taxon>
    </lineage>
</organism>
<reference evidence="2" key="1">
    <citation type="submission" date="2021-03" db="EMBL/GenBank/DDBJ databases">
        <title>Draft genome sequence of rust myrtle Austropuccinia psidii MF-1, a brazilian biotype.</title>
        <authorList>
            <person name="Quecine M.C."/>
            <person name="Pachon D.M.R."/>
            <person name="Bonatelli M.L."/>
            <person name="Correr F.H."/>
            <person name="Franceschini L.M."/>
            <person name="Leite T.F."/>
            <person name="Margarido G.R.A."/>
            <person name="Almeida C.A."/>
            <person name="Ferrarezi J.A."/>
            <person name="Labate C.A."/>
        </authorList>
    </citation>
    <scope>NUCLEOTIDE SEQUENCE</scope>
    <source>
        <strain evidence="2">MF-1</strain>
    </source>
</reference>